<keyword evidence="3" id="KW-1185">Reference proteome</keyword>
<accession>A0ABV5J306</accession>
<sequence>MQSWLAILEKMIWPIFIIVLLFVFRDKINGLYEMATEGRSVEIAGWLKIGEKVQQTEINQFATKDLSIEAVEGSGSVIEKGGENRLIELQEKLRNSEIKSFDILKITNNKIYYKDLLEKYISTLGIKHIVFIKDGKFDGWMASSIFSGQLLVFQQNTFGYDQLRNSLAGIRKTQIGPQEKTSVVLKKMRDEQMDNIAIVENDTFKYIINKQDIITAIVSNSIPINGE</sequence>
<keyword evidence="1" id="KW-0812">Transmembrane</keyword>
<name>A0ABV5J306_9BACT</name>
<keyword evidence="1" id="KW-0472">Membrane</keyword>
<dbReference type="EMBL" id="JBHMEW010000044">
    <property type="protein sequence ID" value="MFB9211182.1"/>
    <property type="molecule type" value="Genomic_DNA"/>
</dbReference>
<gene>
    <name evidence="2" type="ORF">ACFFUR_05145</name>
</gene>
<evidence type="ECO:0000313" key="3">
    <source>
        <dbReference type="Proteomes" id="UP001589654"/>
    </source>
</evidence>
<organism evidence="2 3">
    <name type="scientific">Echinicola jeungdonensis</name>
    <dbReference type="NCBI Taxonomy" id="709343"/>
    <lineage>
        <taxon>Bacteria</taxon>
        <taxon>Pseudomonadati</taxon>
        <taxon>Bacteroidota</taxon>
        <taxon>Cytophagia</taxon>
        <taxon>Cytophagales</taxon>
        <taxon>Cyclobacteriaceae</taxon>
        <taxon>Echinicola</taxon>
    </lineage>
</organism>
<reference evidence="2 3" key="1">
    <citation type="submission" date="2024-09" db="EMBL/GenBank/DDBJ databases">
        <authorList>
            <person name="Sun Q."/>
            <person name="Mori K."/>
        </authorList>
    </citation>
    <scope>NUCLEOTIDE SEQUENCE [LARGE SCALE GENOMIC DNA]</scope>
    <source>
        <strain evidence="2 3">CECT 7682</strain>
    </source>
</reference>
<protein>
    <submittedName>
        <fullName evidence="2">Uncharacterized protein</fullName>
    </submittedName>
</protein>
<feature type="transmembrane region" description="Helical" evidence="1">
    <location>
        <begin position="6"/>
        <end position="24"/>
    </location>
</feature>
<evidence type="ECO:0000256" key="1">
    <source>
        <dbReference type="SAM" id="Phobius"/>
    </source>
</evidence>
<comment type="caution">
    <text evidence="2">The sequence shown here is derived from an EMBL/GenBank/DDBJ whole genome shotgun (WGS) entry which is preliminary data.</text>
</comment>
<proteinExistence type="predicted"/>
<dbReference type="Proteomes" id="UP001589654">
    <property type="component" value="Unassembled WGS sequence"/>
</dbReference>
<dbReference type="RefSeq" id="WP_290249124.1">
    <property type="nucleotide sequence ID" value="NZ_JAUFQT010000002.1"/>
</dbReference>
<evidence type="ECO:0000313" key="2">
    <source>
        <dbReference type="EMBL" id="MFB9211182.1"/>
    </source>
</evidence>
<keyword evidence="1" id="KW-1133">Transmembrane helix</keyword>